<dbReference type="InterPro" id="IPR010635">
    <property type="entry name" value="Heparan_SO4-6-sulfoTrfase"/>
</dbReference>
<keyword evidence="9" id="KW-1185">Reference proteome</keyword>
<comment type="caution">
    <text evidence="8">The sequence shown here is derived from an EMBL/GenBank/DDBJ whole genome shotgun (WGS) entry which is preliminary data.</text>
</comment>
<dbReference type="Proteomes" id="UP000594638">
    <property type="component" value="Unassembled WGS sequence"/>
</dbReference>
<dbReference type="GO" id="GO:0016020">
    <property type="term" value="C:membrane"/>
    <property type="evidence" value="ECO:0007669"/>
    <property type="project" value="UniProtKB-SubCell"/>
</dbReference>
<protein>
    <submittedName>
        <fullName evidence="8">-tyrosine sulfotransferase isoform X1</fullName>
    </submittedName>
</protein>
<dbReference type="EMBL" id="CACTIH010002168">
    <property type="protein sequence ID" value="CAA2974370.1"/>
    <property type="molecule type" value="Genomic_DNA"/>
</dbReference>
<evidence type="ECO:0000256" key="2">
    <source>
        <dbReference type="ARBA" id="ARBA00022679"/>
    </source>
</evidence>
<dbReference type="InterPro" id="IPR027417">
    <property type="entry name" value="P-loop_NTPase"/>
</dbReference>
<dbReference type="PANTHER" id="PTHR12812:SF0">
    <property type="entry name" value="HEPARAN-SULFATE 6-O-SULFOTRANSFERASE"/>
    <property type="match status" value="1"/>
</dbReference>
<accession>A0A8S0R513</accession>
<keyword evidence="2" id="KW-0808">Transferase</keyword>
<keyword evidence="4 7" id="KW-1133">Transmembrane helix</keyword>
<reference evidence="8 9" key="1">
    <citation type="submission" date="2019-12" db="EMBL/GenBank/DDBJ databases">
        <authorList>
            <person name="Alioto T."/>
            <person name="Alioto T."/>
            <person name="Gomez Garrido J."/>
        </authorList>
    </citation>
    <scope>NUCLEOTIDE SEQUENCE [LARGE SCALE GENOMIC DNA]</scope>
</reference>
<organism evidence="8 9">
    <name type="scientific">Olea europaea subsp. europaea</name>
    <dbReference type="NCBI Taxonomy" id="158383"/>
    <lineage>
        <taxon>Eukaryota</taxon>
        <taxon>Viridiplantae</taxon>
        <taxon>Streptophyta</taxon>
        <taxon>Embryophyta</taxon>
        <taxon>Tracheophyta</taxon>
        <taxon>Spermatophyta</taxon>
        <taxon>Magnoliopsida</taxon>
        <taxon>eudicotyledons</taxon>
        <taxon>Gunneridae</taxon>
        <taxon>Pentapetalae</taxon>
        <taxon>asterids</taxon>
        <taxon>lamiids</taxon>
        <taxon>Lamiales</taxon>
        <taxon>Oleaceae</taxon>
        <taxon>Oleeae</taxon>
        <taxon>Olea</taxon>
    </lineage>
</organism>
<comment type="subcellular location">
    <subcellularLocation>
        <location evidence="1">Membrane</location>
        <topology evidence="1">Single-pass membrane protein</topology>
    </subcellularLocation>
</comment>
<evidence type="ECO:0000313" key="9">
    <source>
        <dbReference type="Proteomes" id="UP000594638"/>
    </source>
</evidence>
<gene>
    <name evidence="8" type="ORF">OLEA9_A043078</name>
</gene>
<dbReference type="GO" id="GO:0017095">
    <property type="term" value="F:heparan sulfate 6-sulfotransferase activity"/>
    <property type="evidence" value="ECO:0007669"/>
    <property type="project" value="TreeGrafter"/>
</dbReference>
<name>A0A8S0R513_OLEEU</name>
<evidence type="ECO:0000256" key="5">
    <source>
        <dbReference type="ARBA" id="ARBA00023136"/>
    </source>
</evidence>
<dbReference type="OrthoDB" id="406981at2759"/>
<evidence type="ECO:0000256" key="7">
    <source>
        <dbReference type="SAM" id="Phobius"/>
    </source>
</evidence>
<feature type="transmembrane region" description="Helical" evidence="7">
    <location>
        <begin position="33"/>
        <end position="54"/>
    </location>
</feature>
<dbReference type="PANTHER" id="PTHR12812">
    <property type="entry name" value="HEPARAN SULFATE 6-O-SULFOTRANSFERASE 3"/>
    <property type="match status" value="1"/>
</dbReference>
<keyword evidence="6" id="KW-0325">Glycoprotein</keyword>
<dbReference type="Gene3D" id="3.40.50.300">
    <property type="entry name" value="P-loop containing nucleotide triphosphate hydrolases"/>
    <property type="match status" value="1"/>
</dbReference>
<keyword evidence="3 7" id="KW-0812">Transmembrane</keyword>
<evidence type="ECO:0000256" key="1">
    <source>
        <dbReference type="ARBA" id="ARBA00004167"/>
    </source>
</evidence>
<dbReference type="AlphaFoldDB" id="A0A8S0R513"/>
<sequence>MKCLNIDLNLGLILVLLLSGNFLCSVKRKFLSVFLRLILMLRIFVCSFLTKLYLHSQHCSRSYDKLRVDTRNPNCRLLSTHDDYSIMYKLPKEKTSAVTILRNPVERVFSAYEFSVEVASRFLMHSNLTAAEKVVRRPRHEGLGVSTLDIWPWKYLVPWMIEDLFARKDAREHRGQSYTVINNSYNMEDMFMPLHEYINEPIVQDIVHNGATFQIAGITNNSYLKESHEVRHCVLKYPTLGKSVLEVAKKRLDNMLYVGLTENHKESASMFANVVGAQAISQLSTLSSNRDVANNSDSEQSSLLLDSQKVANYQERNDTSEKVKKVSSIGKDEAANKNMSVSELIQEYESCNSNVWNSQKERRTKSLKHISPANFTKEARRLVPKVLIQKITSLNSLDMELYNYGRSIFLKQQARVLQNIVDTKKQETTLTESAYIMSYGSPSWKVLSLGTAGLLFSLFIFLSRRRTSKIKL</sequence>
<evidence type="ECO:0000256" key="4">
    <source>
        <dbReference type="ARBA" id="ARBA00022989"/>
    </source>
</evidence>
<evidence type="ECO:0000256" key="6">
    <source>
        <dbReference type="ARBA" id="ARBA00023180"/>
    </source>
</evidence>
<dbReference type="Gramene" id="OE9A043078T1">
    <property type="protein sequence ID" value="OE9A043078C1"/>
    <property type="gene ID" value="OE9A043078"/>
</dbReference>
<proteinExistence type="predicted"/>
<evidence type="ECO:0000313" key="8">
    <source>
        <dbReference type="EMBL" id="CAA2974370.1"/>
    </source>
</evidence>
<evidence type="ECO:0000256" key="3">
    <source>
        <dbReference type="ARBA" id="ARBA00022692"/>
    </source>
</evidence>
<feature type="transmembrane region" description="Helical" evidence="7">
    <location>
        <begin position="6"/>
        <end position="26"/>
    </location>
</feature>
<keyword evidence="5 7" id="KW-0472">Membrane</keyword>
<feature type="transmembrane region" description="Helical" evidence="7">
    <location>
        <begin position="444"/>
        <end position="462"/>
    </location>
</feature>